<dbReference type="KEGG" id="rav:AAT18_20825"/>
<sequence>MVDPILRSAALASGTTEAELRQALRTGELQRIAPGAYLSRTVLETLDATELHRARIRAVRCALGSRAAISHVSAAIVHGFDVWDADLSRVHLTHNRATGARRTTHLHSHAALLAVDDVEIVDGVPVTSAARTVVDLARTLPPEQAVVIGDSAMRMHPALDLRAVLDAAGSRAGIAAARRIAGLLDGRSESPGESLSRLRMREAGTRPPELQHELRTPAGLFVARVDFFWEDPGIVGEFDGMGKYGSGAPGVAADVVRREKLREDAIRELGLEVVRWTWAELFRFDVVLERLARAAERARR</sequence>
<accession>A0AA46SF60</accession>
<dbReference type="Proteomes" id="UP001163947">
    <property type="component" value="Chromosome"/>
</dbReference>
<evidence type="ECO:0000313" key="2">
    <source>
        <dbReference type="Proteomes" id="UP001163947"/>
    </source>
</evidence>
<name>A0AA46SF60_9NOCA</name>
<gene>
    <name evidence="1" type="ORF">OCS65_07850</name>
</gene>
<organism evidence="1 2">
    <name type="scientific">Rhodococcus aetherivorans</name>
    <dbReference type="NCBI Taxonomy" id="191292"/>
    <lineage>
        <taxon>Bacteria</taxon>
        <taxon>Bacillati</taxon>
        <taxon>Actinomycetota</taxon>
        <taxon>Actinomycetes</taxon>
        <taxon>Mycobacteriales</taxon>
        <taxon>Nocardiaceae</taxon>
        <taxon>Rhodococcus</taxon>
    </lineage>
</organism>
<dbReference type="EMBL" id="CP106982">
    <property type="protein sequence ID" value="UYF95659.1"/>
    <property type="molecule type" value="Genomic_DNA"/>
</dbReference>
<reference evidence="1" key="1">
    <citation type="submission" date="2022-09" db="EMBL/GenBank/DDBJ databases">
        <title>The genome sequence of Rhodococcus aetherivorans N1.</title>
        <authorList>
            <person name="Jiang W."/>
        </authorList>
    </citation>
    <scope>NUCLEOTIDE SEQUENCE</scope>
    <source>
        <strain evidence="1">N1</strain>
    </source>
</reference>
<evidence type="ECO:0008006" key="3">
    <source>
        <dbReference type="Google" id="ProtNLM"/>
    </source>
</evidence>
<dbReference type="GeneID" id="83620321"/>
<dbReference type="RefSeq" id="WP_044476423.1">
    <property type="nucleotide sequence ID" value="NZ_CAVJ010000229.1"/>
</dbReference>
<protein>
    <recommendedName>
        <fullName evidence="3">Transcriptional regulator, AbiEi antitoxin, Type IV TA system</fullName>
    </recommendedName>
</protein>
<evidence type="ECO:0000313" key="1">
    <source>
        <dbReference type="EMBL" id="UYF95659.1"/>
    </source>
</evidence>
<dbReference type="AlphaFoldDB" id="A0AA46SF60"/>
<proteinExistence type="predicted"/>